<comment type="caution">
    <text evidence="9">The sequence shown here is derived from an EMBL/GenBank/DDBJ whole genome shotgun (WGS) entry which is preliminary data.</text>
</comment>
<evidence type="ECO:0000313" key="9">
    <source>
        <dbReference type="EMBL" id="POG60975.1"/>
    </source>
</evidence>
<dbReference type="Gene3D" id="2.130.10.10">
    <property type="entry name" value="YVTN repeat-like/Quinoprotein amine dehydrogenase"/>
    <property type="match status" value="1"/>
</dbReference>
<dbReference type="InterPro" id="IPR024789">
    <property type="entry name" value="APC4"/>
</dbReference>
<evidence type="ECO:0000256" key="4">
    <source>
        <dbReference type="ARBA" id="ARBA00022786"/>
    </source>
</evidence>
<name>A0A2P4P6F8_RHIID</name>
<dbReference type="GO" id="GO:0051301">
    <property type="term" value="P:cell division"/>
    <property type="evidence" value="ECO:0007669"/>
    <property type="project" value="UniProtKB-KW"/>
</dbReference>
<feature type="domain" description="Anaphase-promoting complex subunit 4 long" evidence="7">
    <location>
        <begin position="188"/>
        <end position="378"/>
    </location>
</feature>
<feature type="domain" description="Anaphase-promoting complex subunit 4-like WD40" evidence="6">
    <location>
        <begin position="30"/>
        <end position="126"/>
    </location>
</feature>
<dbReference type="SUPFAM" id="SSF117289">
    <property type="entry name" value="Nucleoporin domain"/>
    <property type="match status" value="1"/>
</dbReference>
<dbReference type="InterPro" id="IPR015943">
    <property type="entry name" value="WD40/YVTN_repeat-like_dom_sf"/>
</dbReference>
<dbReference type="PANTHER" id="PTHR13260">
    <property type="entry name" value="ANAPHASE PROMOTING COMPLEX SUBUNIT 4 APC4"/>
    <property type="match status" value="1"/>
</dbReference>
<evidence type="ECO:0000259" key="6">
    <source>
        <dbReference type="Pfam" id="PF12894"/>
    </source>
</evidence>
<accession>A0A2P4P6F8</accession>
<keyword evidence="3" id="KW-0498">Mitosis</keyword>
<dbReference type="Pfam" id="PF12894">
    <property type="entry name" value="ANAPC4_WD40"/>
    <property type="match status" value="1"/>
</dbReference>
<dbReference type="Pfam" id="PF23405">
    <property type="entry name" value="WD40_APC4_C-half"/>
    <property type="match status" value="1"/>
</dbReference>
<evidence type="ECO:0000256" key="3">
    <source>
        <dbReference type="ARBA" id="ARBA00022776"/>
    </source>
</evidence>
<dbReference type="GO" id="GO:0005680">
    <property type="term" value="C:anaphase-promoting complex"/>
    <property type="evidence" value="ECO:0007669"/>
    <property type="project" value="InterPro"/>
</dbReference>
<reference evidence="9 10" key="2">
    <citation type="journal article" date="2018" name="New Phytol.">
        <title>High intraspecific genome diversity in the model arbuscular mycorrhizal symbiont Rhizophagus irregularis.</title>
        <authorList>
            <person name="Chen E.C.H."/>
            <person name="Morin E."/>
            <person name="Beaudet D."/>
            <person name="Noel J."/>
            <person name="Yildirir G."/>
            <person name="Ndikumana S."/>
            <person name="Charron P."/>
            <person name="St-Onge C."/>
            <person name="Giorgi J."/>
            <person name="Kruger M."/>
            <person name="Marton T."/>
            <person name="Ropars J."/>
            <person name="Grigoriev I.V."/>
            <person name="Hainaut M."/>
            <person name="Henrissat B."/>
            <person name="Roux C."/>
            <person name="Martin F."/>
            <person name="Corradi N."/>
        </authorList>
    </citation>
    <scope>NUCLEOTIDE SEQUENCE [LARGE SCALE GENOMIC DNA]</scope>
    <source>
        <strain evidence="9 10">DAOM 197198</strain>
    </source>
</reference>
<dbReference type="EMBL" id="AUPC02000361">
    <property type="protein sequence ID" value="POG60975.1"/>
    <property type="molecule type" value="Genomic_DNA"/>
</dbReference>
<dbReference type="VEuPathDB" id="FungiDB:RhiirFUN_003215"/>
<keyword evidence="4" id="KW-0833">Ubl conjugation pathway</keyword>
<keyword evidence="5" id="KW-0131">Cell cycle</keyword>
<organism evidence="9 10">
    <name type="scientific">Rhizophagus irregularis (strain DAOM 181602 / DAOM 197198 / MUCL 43194)</name>
    <name type="common">Arbuscular mycorrhizal fungus</name>
    <name type="synonym">Glomus intraradices</name>
    <dbReference type="NCBI Taxonomy" id="747089"/>
    <lineage>
        <taxon>Eukaryota</taxon>
        <taxon>Fungi</taxon>
        <taxon>Fungi incertae sedis</taxon>
        <taxon>Mucoromycota</taxon>
        <taxon>Glomeromycotina</taxon>
        <taxon>Glomeromycetes</taxon>
        <taxon>Glomerales</taxon>
        <taxon>Glomeraceae</taxon>
        <taxon>Rhizophagus</taxon>
    </lineage>
</organism>
<evidence type="ECO:0000256" key="1">
    <source>
        <dbReference type="ARBA" id="ARBA00016067"/>
    </source>
</evidence>
<evidence type="ECO:0000256" key="2">
    <source>
        <dbReference type="ARBA" id="ARBA00022618"/>
    </source>
</evidence>
<dbReference type="GO" id="GO:0034399">
    <property type="term" value="C:nuclear periphery"/>
    <property type="evidence" value="ECO:0007669"/>
    <property type="project" value="TreeGrafter"/>
</dbReference>
<sequence>MIFQHEEFASHMSFRLMNQHGVNDPIKLISMCPTMDLLAVCTETDSVWVARWFNSLEKIWTLPAEKHDEDKVEVLTWRPDGKVIALGYSSGAIRLYNVDKLEMIHELFPQSTDPKLKTNSISSSAINFLIWVQENESDNENVNEQQSAKIIKASIAPDLSYIILFVRASYTSPAVKSKTSTNDKLVEVILNTGLLHARKNEIRTLSQTYTTIKYLTEYIFEGFKQIKAEYENMKSSAKIYIDKFQSVLLENDEFVHFLATGRPSSLLHKYLEMHLTKRGLKDWENKGQKSFEQIREYIHHYVRPGCERLLLRLSTLIGYCKWQQRFKGLGLSESYVRSIIVSTECLINRLENMLNAIDEKYINFMEFQQWLQYEFDNISLVDHNQSQEAPPRIDISKVASYIKSSLHMDFLDDYFEETADIPLPDMLILRCNKMSTSTAYNVVNSVDTKEFLDIIDNLIEDSEGTLSLLLDTRIVTKENQTFVYVAFCLSRTIQYLPPSLWVLRSSLKSENAFDSLEKPSDKRTSEITFIRLSNQERQNEYLRITDMRLFDDEKMHIIVTGLNETENEVSFIAEVNYSKLNFVQVAGPHIIQVIEKSNRVNVVDQILNQKNMENFNSLLVHQYREITQFKPSKLITNGARRLACILSEDKKRIIILDTNDQEDEDEDNSEMMQFS</sequence>
<evidence type="ECO:0000256" key="5">
    <source>
        <dbReference type="ARBA" id="ARBA00023306"/>
    </source>
</evidence>
<dbReference type="PANTHER" id="PTHR13260:SF0">
    <property type="entry name" value="ANAPHASE-PROMOTING COMPLEX SUBUNIT 4"/>
    <property type="match status" value="1"/>
</dbReference>
<dbReference type="Pfam" id="PF12896">
    <property type="entry name" value="ANAPC4"/>
    <property type="match status" value="1"/>
</dbReference>
<dbReference type="AlphaFoldDB" id="A0A2P4P6F8"/>
<dbReference type="GO" id="GO:0070979">
    <property type="term" value="P:protein K11-linked ubiquitination"/>
    <property type="evidence" value="ECO:0007669"/>
    <property type="project" value="TreeGrafter"/>
</dbReference>
<reference evidence="9 10" key="1">
    <citation type="journal article" date="2013" name="Proc. Natl. Acad. Sci. U.S.A.">
        <title>Genome of an arbuscular mycorrhizal fungus provides insight into the oldest plant symbiosis.</title>
        <authorList>
            <person name="Tisserant E."/>
            <person name="Malbreil M."/>
            <person name="Kuo A."/>
            <person name="Kohler A."/>
            <person name="Symeonidi A."/>
            <person name="Balestrini R."/>
            <person name="Charron P."/>
            <person name="Duensing N."/>
            <person name="Frei Dit Frey N."/>
            <person name="Gianinazzi-Pearson V."/>
            <person name="Gilbert L.B."/>
            <person name="Handa Y."/>
            <person name="Herr J.R."/>
            <person name="Hijri M."/>
            <person name="Koul R."/>
            <person name="Kawaguchi M."/>
            <person name="Krajinski F."/>
            <person name="Lammers P.J."/>
            <person name="Masclaux F.G."/>
            <person name="Murat C."/>
            <person name="Morin E."/>
            <person name="Ndikumana S."/>
            <person name="Pagni M."/>
            <person name="Petitpierre D."/>
            <person name="Requena N."/>
            <person name="Rosikiewicz P."/>
            <person name="Riley R."/>
            <person name="Saito K."/>
            <person name="San Clemente H."/>
            <person name="Shapiro H."/>
            <person name="van Tuinen D."/>
            <person name="Becard G."/>
            <person name="Bonfante P."/>
            <person name="Paszkowski U."/>
            <person name="Shachar-Hill Y.Y."/>
            <person name="Tuskan G.A."/>
            <person name="Young P.W."/>
            <person name="Sanders I.R."/>
            <person name="Henrissat B."/>
            <person name="Rensing S.A."/>
            <person name="Grigoriev I.V."/>
            <person name="Corradi N."/>
            <person name="Roux C."/>
            <person name="Martin F."/>
        </authorList>
    </citation>
    <scope>NUCLEOTIDE SEQUENCE [LARGE SCALE GENOMIC DNA]</scope>
    <source>
        <strain evidence="9 10">DAOM 197198</strain>
    </source>
</reference>
<feature type="domain" description="Anaphase-promoting complex subunit 4 C-terminal half WD40" evidence="8">
    <location>
        <begin position="530"/>
        <end position="652"/>
    </location>
</feature>
<dbReference type="Proteomes" id="UP000018888">
    <property type="component" value="Unassembled WGS sequence"/>
</dbReference>
<gene>
    <name evidence="9" type="ORF">GLOIN_2v1486614</name>
</gene>
<proteinExistence type="predicted"/>
<dbReference type="InterPro" id="IPR024790">
    <property type="entry name" value="APC4_long_dom"/>
</dbReference>
<dbReference type="InterPro" id="IPR024977">
    <property type="entry name" value="Apc4-like_WD40_dom"/>
</dbReference>
<evidence type="ECO:0000259" key="7">
    <source>
        <dbReference type="Pfam" id="PF12896"/>
    </source>
</evidence>
<keyword evidence="2" id="KW-0132">Cell division</keyword>
<dbReference type="InterPro" id="IPR056358">
    <property type="entry name" value="APC4_C"/>
</dbReference>
<dbReference type="GO" id="GO:0031145">
    <property type="term" value="P:anaphase-promoting complex-dependent catabolic process"/>
    <property type="evidence" value="ECO:0007669"/>
    <property type="project" value="InterPro"/>
</dbReference>
<evidence type="ECO:0000313" key="10">
    <source>
        <dbReference type="Proteomes" id="UP000018888"/>
    </source>
</evidence>
<evidence type="ECO:0000259" key="8">
    <source>
        <dbReference type="Pfam" id="PF23405"/>
    </source>
</evidence>
<protein>
    <recommendedName>
        <fullName evidence="1">Anaphase-promoting complex subunit 4</fullName>
    </recommendedName>
</protein>
<keyword evidence="10" id="KW-1185">Reference proteome</keyword>